<evidence type="ECO:0000313" key="4">
    <source>
        <dbReference type="WBParaSite" id="nRc.2.0.1.t45397-RA"/>
    </source>
</evidence>
<dbReference type="GO" id="GO:0005886">
    <property type="term" value="C:plasma membrane"/>
    <property type="evidence" value="ECO:0007669"/>
    <property type="project" value="TreeGrafter"/>
</dbReference>
<dbReference type="GO" id="GO:0030215">
    <property type="term" value="F:semaphorin receptor binding"/>
    <property type="evidence" value="ECO:0007669"/>
    <property type="project" value="InterPro"/>
</dbReference>
<dbReference type="Pfam" id="PF01403">
    <property type="entry name" value="Sema"/>
    <property type="match status" value="1"/>
</dbReference>
<reference evidence="4" key="1">
    <citation type="submission" date="2022-11" db="UniProtKB">
        <authorList>
            <consortium name="WormBaseParasite"/>
        </authorList>
    </citation>
    <scope>IDENTIFICATION</scope>
</reference>
<dbReference type="SUPFAM" id="SSF101912">
    <property type="entry name" value="Sema domain"/>
    <property type="match status" value="1"/>
</dbReference>
<proteinExistence type="predicted"/>
<dbReference type="SMART" id="SM00630">
    <property type="entry name" value="Sema"/>
    <property type="match status" value="1"/>
</dbReference>
<dbReference type="PANTHER" id="PTHR11036:SF127">
    <property type="entry name" value="SEMAPHORIN-1A"/>
    <property type="match status" value="1"/>
</dbReference>
<comment type="caution">
    <text evidence="1">Lacks conserved residue(s) required for the propagation of feature annotation.</text>
</comment>
<dbReference type="Gene3D" id="2.130.10.10">
    <property type="entry name" value="YVTN repeat-like/Quinoprotein amine dehydrogenase"/>
    <property type="match status" value="1"/>
</dbReference>
<dbReference type="GO" id="GO:0071526">
    <property type="term" value="P:semaphorin-plexin signaling pathway"/>
    <property type="evidence" value="ECO:0007669"/>
    <property type="project" value="TreeGrafter"/>
</dbReference>
<evidence type="ECO:0000259" key="2">
    <source>
        <dbReference type="PROSITE" id="PS51004"/>
    </source>
</evidence>
<dbReference type="PROSITE" id="PS51004">
    <property type="entry name" value="SEMA"/>
    <property type="match status" value="1"/>
</dbReference>
<dbReference type="InterPro" id="IPR001627">
    <property type="entry name" value="Semap_dom"/>
</dbReference>
<keyword evidence="3" id="KW-1185">Reference proteome</keyword>
<dbReference type="WBParaSite" id="nRc.2.0.1.t45397-RA">
    <property type="protein sequence ID" value="nRc.2.0.1.t45397-RA"/>
    <property type="gene ID" value="nRc.2.0.1.g45397"/>
</dbReference>
<dbReference type="AlphaFoldDB" id="A0A915L4G6"/>
<evidence type="ECO:0000256" key="1">
    <source>
        <dbReference type="PROSITE-ProRule" id="PRU00352"/>
    </source>
</evidence>
<dbReference type="InterPro" id="IPR036352">
    <property type="entry name" value="Semap_dom_sf"/>
</dbReference>
<dbReference type="PANTHER" id="PTHR11036">
    <property type="entry name" value="SEMAPHORIN"/>
    <property type="match status" value="1"/>
</dbReference>
<dbReference type="Proteomes" id="UP000887565">
    <property type="component" value="Unplaced"/>
</dbReference>
<sequence>PNFVSSFADDTSVYFWFRETAAEYTDHGRQIYGRVARVCKGDQGSITAKKSQQREFGTWTTFLKARLNCSMPGDIPFYFNELQATTQIISGLYGPTAEPSSIVYAVFSTPYTGMQASAICAYRLQDVQRIFNKGAFKHQPDSKSLWQPISKSYRTGNCDLNSEAISDDMANFVQKNSLMHEAVPNFFGEPIFVDTNLKSQMTQVVVHKAKTVDGAVYDVLFVGTSDGRVLKLVNCQQNSRSNIVSTVFIDSVRLFPNRAAVQNLLVYDRGEFRDLKFMQKDDKSNY</sequence>
<protein>
    <submittedName>
        <fullName evidence="4">Sema domain-containing protein</fullName>
    </submittedName>
</protein>
<accession>A0A915L4G6</accession>
<dbReference type="InterPro" id="IPR015943">
    <property type="entry name" value="WD40/YVTN_repeat-like_dom_sf"/>
</dbReference>
<dbReference type="GO" id="GO:0045499">
    <property type="term" value="F:chemorepellent activity"/>
    <property type="evidence" value="ECO:0007669"/>
    <property type="project" value="TreeGrafter"/>
</dbReference>
<evidence type="ECO:0000313" key="3">
    <source>
        <dbReference type="Proteomes" id="UP000887565"/>
    </source>
</evidence>
<dbReference type="OMA" id="MQASAIC"/>
<dbReference type="InterPro" id="IPR027231">
    <property type="entry name" value="Semaphorin"/>
</dbReference>
<feature type="domain" description="Sema" evidence="2">
    <location>
        <begin position="1"/>
        <end position="286"/>
    </location>
</feature>
<dbReference type="GO" id="GO:0030335">
    <property type="term" value="P:positive regulation of cell migration"/>
    <property type="evidence" value="ECO:0007669"/>
    <property type="project" value="TreeGrafter"/>
</dbReference>
<name>A0A915L4G6_ROMCU</name>
<organism evidence="3 4">
    <name type="scientific">Romanomermis culicivorax</name>
    <name type="common">Nematode worm</name>
    <dbReference type="NCBI Taxonomy" id="13658"/>
    <lineage>
        <taxon>Eukaryota</taxon>
        <taxon>Metazoa</taxon>
        <taxon>Ecdysozoa</taxon>
        <taxon>Nematoda</taxon>
        <taxon>Enoplea</taxon>
        <taxon>Dorylaimia</taxon>
        <taxon>Mermithida</taxon>
        <taxon>Mermithoidea</taxon>
        <taxon>Mermithidae</taxon>
        <taxon>Romanomermis</taxon>
    </lineage>
</organism>
<dbReference type="GO" id="GO:0007411">
    <property type="term" value="P:axon guidance"/>
    <property type="evidence" value="ECO:0007669"/>
    <property type="project" value="TreeGrafter"/>
</dbReference>